<sequence length="980" mass="110899">MDLLLRRWNRLRLNPLFGILFPSGIGTSDEDLEYYQDILEAEYEDDDTAALGHLIFREQRQVLYYLRLIEHEMPKLVAYRKPFEPPSSRDTPLVVRSVDYGGEEHPITAKRVVVAAVDDLPLKNKDAIHRIKVLAGPRWTPNPPTDGGISGLDEWKNGFIKISCEDFPEPAMNLKWASDTMDRLVAHANNPKHDLKDVPVDLRHVYAKARKAKKGEHTRSRVFARPSILDFPLEWIPERRRKYALARERDGSQLAVFPEAFIGGYPKFSTFGAVVGDRSPEGREEYLQYHRAAIEVPSPATARIETIAKDTGVFLVVGVIERDGGTLYCTALFVDPVDGLLGKHRKILPTASERLIWGQGDGSTLPVFEPTFSQSGAESIKLTAKISAAICWENYMPLLRNHYYSLGTQLYCAPTVDARPQWQHSMVHIALEGRVFVLAACQYAKESDYPDAHAVSNPEKRHPDNVMIAGGSVIINPLGKVLAGPLRDAEDVLTAELDLDDIVRGKMDLDVVGNYARPDIFKVQMSDSYSSRNGDVTPNGMANASNPSLSNNGLPSVIRKKLMGYVGFANLPNQVHRKSVRKGFQFTAMVVGESGLGKSTLINTLFNTTLYPPKEHLPPSAERPKTVAIESIGAGEFPFVYPSDFCSSIFSRTDIEENGVRLHLTVVDTPGFGDFVNNDDSWKPIVENIESRFDSYLEQENRVNRTKIVDNRVHACLYFIQPTGHSLKEIDIEFMRRLHTKVNLIPVIAKADTMTDEEIGEFKERILSDIAHHNIHIFQAPTYDNEDEETIAEHEEIASKIPFAVVGSDKPVVTPDGREVRGRAYPWGVVEVDNEEHCDFVKLRQMLVRTYMEELREYTNDVLYENWRTEKLMSMGVAQDSTVFKEINPAARMQEERVLHEAKLAKMEAEMKMVFQQKVQEKEAKLKQSEEELYARHKEMKDALEKQRADLEEKKKKIESGRPITPEKNSTGRRKGFLRT</sequence>
<evidence type="ECO:0000256" key="1">
    <source>
        <dbReference type="ARBA" id="ARBA00008129"/>
    </source>
</evidence>
<evidence type="ECO:0000256" key="8">
    <source>
        <dbReference type="SAM" id="MobiDB-lite"/>
    </source>
</evidence>
<keyword evidence="3 7" id="KW-0547">Nucleotide-binding</keyword>
<dbReference type="GO" id="GO:0003824">
    <property type="term" value="F:catalytic activity"/>
    <property type="evidence" value="ECO:0007669"/>
    <property type="project" value="InterPro"/>
</dbReference>
<comment type="similarity">
    <text evidence="1">Belongs to the carbon-nitrogen hydrolase superfamily. Nitrilase family.</text>
</comment>
<dbReference type="CDD" id="cd07564">
    <property type="entry name" value="nitrilases_CHs"/>
    <property type="match status" value="1"/>
</dbReference>
<evidence type="ECO:0000259" key="9">
    <source>
        <dbReference type="PROSITE" id="PS50263"/>
    </source>
</evidence>
<dbReference type="SUPFAM" id="SSF52540">
    <property type="entry name" value="P-loop containing nucleoside triphosphate hydrolases"/>
    <property type="match status" value="1"/>
</dbReference>
<dbReference type="InterPro" id="IPR027417">
    <property type="entry name" value="P-loop_NTPase"/>
</dbReference>
<evidence type="ECO:0000256" key="7">
    <source>
        <dbReference type="RuleBase" id="RU004560"/>
    </source>
</evidence>
<dbReference type="FunFam" id="3.40.50.300:FF:000162">
    <property type="entry name" value="septin-7 isoform X1"/>
    <property type="match status" value="1"/>
</dbReference>
<evidence type="ECO:0000259" key="10">
    <source>
        <dbReference type="PROSITE" id="PS51719"/>
    </source>
</evidence>
<dbReference type="Pfam" id="PF10213">
    <property type="entry name" value="MRP-S28"/>
    <property type="match status" value="1"/>
</dbReference>
<dbReference type="PANTHER" id="PTHR18884">
    <property type="entry name" value="SEPTIN"/>
    <property type="match status" value="1"/>
</dbReference>
<dbReference type="InterPro" id="IPR016491">
    <property type="entry name" value="Septin"/>
</dbReference>
<dbReference type="PROSITE" id="PS51719">
    <property type="entry name" value="G_SEPTIN"/>
    <property type="match status" value="1"/>
</dbReference>
<dbReference type="GO" id="GO:0005525">
    <property type="term" value="F:GTP binding"/>
    <property type="evidence" value="ECO:0007669"/>
    <property type="project" value="UniProtKB-KW"/>
</dbReference>
<gene>
    <name evidence="11" type="ORF">MSAN_02168700</name>
</gene>
<keyword evidence="6" id="KW-0131">Cell cycle</keyword>
<name>A0A8H6XED2_9AGAR</name>
<feature type="domain" description="Septin-type G" evidence="10">
    <location>
        <begin position="582"/>
        <end position="874"/>
    </location>
</feature>
<dbReference type="InterPro" id="IPR030379">
    <property type="entry name" value="G_SEPTIN_dom"/>
</dbReference>
<proteinExistence type="inferred from homology"/>
<dbReference type="GO" id="GO:0000281">
    <property type="term" value="P:mitotic cytokinesis"/>
    <property type="evidence" value="ECO:0007669"/>
    <property type="project" value="UniProtKB-ARBA"/>
</dbReference>
<comment type="caution">
    <text evidence="11">The sequence shown here is derived from an EMBL/GenBank/DDBJ whole genome shotgun (WGS) entry which is preliminary data.</text>
</comment>
<dbReference type="EMBL" id="JACAZH010000031">
    <property type="protein sequence ID" value="KAF7339542.1"/>
    <property type="molecule type" value="Genomic_DNA"/>
</dbReference>
<dbReference type="GO" id="GO:0031105">
    <property type="term" value="C:septin complex"/>
    <property type="evidence" value="ECO:0007669"/>
    <property type="project" value="UniProtKB-ARBA"/>
</dbReference>
<evidence type="ECO:0000256" key="3">
    <source>
        <dbReference type="ARBA" id="ARBA00022741"/>
    </source>
</evidence>
<dbReference type="SUPFAM" id="SSF56317">
    <property type="entry name" value="Carbon-nitrogen hydrolase"/>
    <property type="match status" value="1"/>
</dbReference>
<dbReference type="Gene3D" id="3.60.110.10">
    <property type="entry name" value="Carbon-nitrogen hydrolase"/>
    <property type="match status" value="1"/>
</dbReference>
<dbReference type="Pfam" id="PF00735">
    <property type="entry name" value="Septin"/>
    <property type="match status" value="2"/>
</dbReference>
<evidence type="ECO:0000313" key="12">
    <source>
        <dbReference type="Proteomes" id="UP000623467"/>
    </source>
</evidence>
<dbReference type="GO" id="GO:0032161">
    <property type="term" value="C:cleavage apparatus septin structure"/>
    <property type="evidence" value="ECO:0007669"/>
    <property type="project" value="UniProtKB-ARBA"/>
</dbReference>
<evidence type="ECO:0000256" key="5">
    <source>
        <dbReference type="ARBA" id="ARBA00023134"/>
    </source>
</evidence>
<evidence type="ECO:0000313" key="11">
    <source>
        <dbReference type="EMBL" id="KAF7339542.1"/>
    </source>
</evidence>
<dbReference type="Proteomes" id="UP000623467">
    <property type="component" value="Unassembled WGS sequence"/>
</dbReference>
<dbReference type="InterPro" id="IPR019349">
    <property type="entry name" value="Ribosomal_mS35_mit"/>
</dbReference>
<organism evidence="11 12">
    <name type="scientific">Mycena sanguinolenta</name>
    <dbReference type="NCBI Taxonomy" id="230812"/>
    <lineage>
        <taxon>Eukaryota</taxon>
        <taxon>Fungi</taxon>
        <taxon>Dikarya</taxon>
        <taxon>Basidiomycota</taxon>
        <taxon>Agaricomycotina</taxon>
        <taxon>Agaricomycetes</taxon>
        <taxon>Agaricomycetidae</taxon>
        <taxon>Agaricales</taxon>
        <taxon>Marasmiineae</taxon>
        <taxon>Mycenaceae</taxon>
        <taxon>Mycena</taxon>
    </lineage>
</organism>
<accession>A0A8H6XED2</accession>
<keyword evidence="5 7" id="KW-0342">GTP-binding</keyword>
<protein>
    <submittedName>
        <fullName evidence="11">Cell division control/GTP binding protein</fullName>
    </submittedName>
</protein>
<keyword evidence="2 11" id="KW-0132">Cell division</keyword>
<evidence type="ECO:0000256" key="4">
    <source>
        <dbReference type="ARBA" id="ARBA00023054"/>
    </source>
</evidence>
<dbReference type="InterPro" id="IPR003010">
    <property type="entry name" value="C-N_Hydrolase"/>
</dbReference>
<dbReference type="Pfam" id="PF00795">
    <property type="entry name" value="CN_hydrolase"/>
    <property type="match status" value="1"/>
</dbReference>
<dbReference type="CDD" id="cd01850">
    <property type="entry name" value="CDC_Septin"/>
    <property type="match status" value="1"/>
</dbReference>
<keyword evidence="12" id="KW-1185">Reference proteome</keyword>
<feature type="region of interest" description="Disordered" evidence="8">
    <location>
        <begin position="930"/>
        <end position="980"/>
    </location>
</feature>
<keyword evidence="4" id="KW-0175">Coiled coil</keyword>
<dbReference type="InterPro" id="IPR044149">
    <property type="entry name" value="Nitrilases_CHs"/>
</dbReference>
<dbReference type="OrthoDB" id="416553at2759"/>
<dbReference type="Gene3D" id="3.40.50.300">
    <property type="entry name" value="P-loop containing nucleotide triphosphate hydrolases"/>
    <property type="match status" value="1"/>
</dbReference>
<feature type="compositionally biased region" description="Basic and acidic residues" evidence="8">
    <location>
        <begin position="930"/>
        <end position="960"/>
    </location>
</feature>
<evidence type="ECO:0000256" key="2">
    <source>
        <dbReference type="ARBA" id="ARBA00022618"/>
    </source>
</evidence>
<dbReference type="PROSITE" id="PS50263">
    <property type="entry name" value="CN_HYDROLASE"/>
    <property type="match status" value="1"/>
</dbReference>
<feature type="domain" description="CN hydrolase" evidence="9">
    <location>
        <begin position="221"/>
        <end position="499"/>
    </location>
</feature>
<comment type="similarity">
    <text evidence="7">Belongs to the TRAFAC class TrmE-Era-EngA-EngB-Septin-like GTPase superfamily. Septin GTPase family.</text>
</comment>
<evidence type="ECO:0000256" key="6">
    <source>
        <dbReference type="ARBA" id="ARBA00023306"/>
    </source>
</evidence>
<dbReference type="AlphaFoldDB" id="A0A8H6XED2"/>
<dbReference type="GO" id="GO:0005940">
    <property type="term" value="C:septin ring"/>
    <property type="evidence" value="ECO:0007669"/>
    <property type="project" value="UniProtKB-ARBA"/>
</dbReference>
<reference evidence="11" key="1">
    <citation type="submission" date="2020-05" db="EMBL/GenBank/DDBJ databases">
        <title>Mycena genomes resolve the evolution of fungal bioluminescence.</title>
        <authorList>
            <person name="Tsai I.J."/>
        </authorList>
    </citation>
    <scope>NUCLEOTIDE SEQUENCE</scope>
    <source>
        <strain evidence="11">160909Yilan</strain>
    </source>
</reference>
<feature type="compositionally biased region" description="Basic residues" evidence="8">
    <location>
        <begin position="971"/>
        <end position="980"/>
    </location>
</feature>
<dbReference type="InterPro" id="IPR036526">
    <property type="entry name" value="C-N_Hydrolase_sf"/>
</dbReference>